<dbReference type="STRING" id="73230.A0A2B7ZTV3"/>
<comment type="caution">
    <text evidence="1">The sequence shown here is derived from an EMBL/GenBank/DDBJ whole genome shotgun (WGS) entry which is preliminary data.</text>
</comment>
<sequence>MAPRTASLVTYRSTPTERAHFAIFVPSATDDGQGTLIHVVGFPMVGFTLEFKRNYNPAATQRPHMTYPIGQIDSQFIVDAANEMPGADSTPNGAVEVAASQVPPPGISENFLAPVNDIMEYVRHLVHLQHLDAGAIEIVQSKRDPPTHGIGLRSVQGLGRGVTGAG</sequence>
<dbReference type="InterPro" id="IPR046670">
    <property type="entry name" value="DUF6540"/>
</dbReference>
<dbReference type="VEuPathDB" id="FungiDB:EMCG_00171"/>
<proteinExistence type="predicted"/>
<keyword evidence="2" id="KW-1185">Reference proteome</keyword>
<evidence type="ECO:0000313" key="2">
    <source>
        <dbReference type="Proteomes" id="UP000226031"/>
    </source>
</evidence>
<dbReference type="EMBL" id="PDND01000004">
    <property type="protein sequence ID" value="PGH36730.1"/>
    <property type="molecule type" value="Genomic_DNA"/>
</dbReference>
<dbReference type="Pfam" id="PF20174">
    <property type="entry name" value="DUF6540"/>
    <property type="match status" value="1"/>
</dbReference>
<dbReference type="Proteomes" id="UP000226031">
    <property type="component" value="Unassembled WGS sequence"/>
</dbReference>
<dbReference type="AlphaFoldDB" id="A0A2B7ZTV3"/>
<reference evidence="1 2" key="1">
    <citation type="submission" date="2017-10" db="EMBL/GenBank/DDBJ databases">
        <title>Comparative genomics in systemic dimorphic fungi from Ajellomycetaceae.</title>
        <authorList>
            <person name="Munoz J.F."/>
            <person name="Mcewen J.G."/>
            <person name="Clay O.K."/>
            <person name="Cuomo C.A."/>
        </authorList>
    </citation>
    <scope>NUCLEOTIDE SEQUENCE [LARGE SCALE GENOMIC DNA]</scope>
    <source>
        <strain evidence="1 2">UAMH4076</strain>
    </source>
</reference>
<accession>A0A2B7ZTV3</accession>
<name>A0A2B7ZTV3_9EURO</name>
<gene>
    <name evidence="1" type="ORF">GX50_00390</name>
</gene>
<protein>
    <submittedName>
        <fullName evidence="1">Uncharacterized protein</fullName>
    </submittedName>
</protein>
<evidence type="ECO:0000313" key="1">
    <source>
        <dbReference type="EMBL" id="PGH36730.1"/>
    </source>
</evidence>
<organism evidence="1 2">
    <name type="scientific">[Emmonsia] crescens</name>
    <dbReference type="NCBI Taxonomy" id="73230"/>
    <lineage>
        <taxon>Eukaryota</taxon>
        <taxon>Fungi</taxon>
        <taxon>Dikarya</taxon>
        <taxon>Ascomycota</taxon>
        <taxon>Pezizomycotina</taxon>
        <taxon>Eurotiomycetes</taxon>
        <taxon>Eurotiomycetidae</taxon>
        <taxon>Onygenales</taxon>
        <taxon>Ajellomycetaceae</taxon>
        <taxon>Emergomyces</taxon>
    </lineage>
</organism>